<evidence type="ECO:0000259" key="2">
    <source>
        <dbReference type="PROSITE" id="PS50004"/>
    </source>
</evidence>
<dbReference type="Pfam" id="PF00168">
    <property type="entry name" value="C2"/>
    <property type="match status" value="1"/>
</dbReference>
<feature type="compositionally biased region" description="Low complexity" evidence="1">
    <location>
        <begin position="177"/>
        <end position="186"/>
    </location>
</feature>
<sequence length="597" mass="65914">MQGDFGESPGSWSLVVSGLRICDLKLQNNRLVQELYATLTRKPKLFVQVWDQRSDECVARVEVEGCQHSPITNEMKWPGEQTIKLGPLDPRGRLFVVFTLATQTKLSIGKHSVVTLASTKVALDAVPKILADEGAWFVEFLPLRGTSCGPKSKIGVQLALMPTEEDGWFDLPDTPTSSASASASFSPVESTGGFGGAVTPLSPRGAEPMAVGAMDGGEDTEERDPREEMDVFAAEAVSERIVDLLEEAWTAGTIGRSPSAATTPDTASSSNRAELTSTSDRRVSHVQGARDAGKPVGSAAAPMSIRVHLHKICDLHNFNFLSLTGNTSIYAVLHHHGHQHNNHGSWKRSRAVPKSSTPSFNDIFEFQVHEPTSRITVAFVEEVHMPFSGMKERFRTSRLLGKIEIQPSCFPANKKCHLRMNLLSYKLIQRASPYVLVSVSLSYDSLVRVLDVYRSPLTQMSRQRPAMETMPDELKALSTEDLMDLWSRSGDYSLTASITSARRTLRRAKSAKQEAEIILEPFASAFAFLRSWRQPVATVLVLAGYCRLCLTPRYIPSVLLLLVAAVPLYQYQSNVQYSILFKSQVSGAFPEEHRDYI</sequence>
<name>A0AAX4P2C2_9CHLO</name>
<dbReference type="Proteomes" id="UP001472866">
    <property type="component" value="Chromosome 02"/>
</dbReference>
<dbReference type="PROSITE" id="PS50004">
    <property type="entry name" value="C2"/>
    <property type="match status" value="1"/>
</dbReference>
<gene>
    <name evidence="3" type="ORF">HKI87_02g18070</name>
</gene>
<evidence type="ECO:0000313" key="3">
    <source>
        <dbReference type="EMBL" id="WZN60278.1"/>
    </source>
</evidence>
<proteinExistence type="predicted"/>
<dbReference type="InterPro" id="IPR035892">
    <property type="entry name" value="C2_domain_sf"/>
</dbReference>
<keyword evidence="4" id="KW-1185">Reference proteome</keyword>
<evidence type="ECO:0000313" key="4">
    <source>
        <dbReference type="Proteomes" id="UP001472866"/>
    </source>
</evidence>
<protein>
    <recommendedName>
        <fullName evidence="2">C2 domain-containing protein</fullName>
    </recommendedName>
</protein>
<feature type="region of interest" description="Disordered" evidence="1">
    <location>
        <begin position="255"/>
        <end position="297"/>
    </location>
</feature>
<feature type="region of interest" description="Disordered" evidence="1">
    <location>
        <begin position="170"/>
        <end position="226"/>
    </location>
</feature>
<dbReference type="AlphaFoldDB" id="A0AAX4P2C2"/>
<reference evidence="3 4" key="1">
    <citation type="submission" date="2024-03" db="EMBL/GenBank/DDBJ databases">
        <title>Complete genome sequence of the green alga Chloropicon roscoffensis RCC1871.</title>
        <authorList>
            <person name="Lemieux C."/>
            <person name="Pombert J.-F."/>
            <person name="Otis C."/>
            <person name="Turmel M."/>
        </authorList>
    </citation>
    <scope>NUCLEOTIDE SEQUENCE [LARGE SCALE GENOMIC DNA]</scope>
    <source>
        <strain evidence="3 4">RCC1871</strain>
    </source>
</reference>
<dbReference type="Gene3D" id="2.60.40.150">
    <property type="entry name" value="C2 domain"/>
    <property type="match status" value="1"/>
</dbReference>
<dbReference type="InterPro" id="IPR000008">
    <property type="entry name" value="C2_dom"/>
</dbReference>
<feature type="compositionally biased region" description="Low complexity" evidence="1">
    <location>
        <begin position="257"/>
        <end position="270"/>
    </location>
</feature>
<accession>A0AAX4P2C2</accession>
<evidence type="ECO:0000256" key="1">
    <source>
        <dbReference type="SAM" id="MobiDB-lite"/>
    </source>
</evidence>
<organism evidence="3 4">
    <name type="scientific">Chloropicon roscoffensis</name>
    <dbReference type="NCBI Taxonomy" id="1461544"/>
    <lineage>
        <taxon>Eukaryota</taxon>
        <taxon>Viridiplantae</taxon>
        <taxon>Chlorophyta</taxon>
        <taxon>Chloropicophyceae</taxon>
        <taxon>Chloropicales</taxon>
        <taxon>Chloropicaceae</taxon>
        <taxon>Chloropicon</taxon>
    </lineage>
</organism>
<dbReference type="SUPFAM" id="SSF49562">
    <property type="entry name" value="C2 domain (Calcium/lipid-binding domain, CaLB)"/>
    <property type="match status" value="1"/>
</dbReference>
<feature type="domain" description="C2" evidence="2">
    <location>
        <begin position="282"/>
        <end position="420"/>
    </location>
</feature>
<dbReference type="EMBL" id="CP151502">
    <property type="protein sequence ID" value="WZN60278.1"/>
    <property type="molecule type" value="Genomic_DNA"/>
</dbReference>